<reference evidence="1" key="1">
    <citation type="submission" date="2014-12" db="EMBL/GenBank/DDBJ databases">
        <title>Insight into the proteome of Arion vulgaris.</title>
        <authorList>
            <person name="Aradska J."/>
            <person name="Bulat T."/>
            <person name="Smidak R."/>
            <person name="Sarate P."/>
            <person name="Gangsoo J."/>
            <person name="Sialana F."/>
            <person name="Bilban M."/>
            <person name="Lubec G."/>
        </authorList>
    </citation>
    <scope>NUCLEOTIDE SEQUENCE</scope>
    <source>
        <tissue evidence="1">Skin</tissue>
    </source>
</reference>
<gene>
    <name evidence="1" type="primary">ORF22275</name>
</gene>
<dbReference type="AlphaFoldDB" id="A0A0B6YEL7"/>
<organism evidence="1">
    <name type="scientific">Arion vulgaris</name>
    <dbReference type="NCBI Taxonomy" id="1028688"/>
    <lineage>
        <taxon>Eukaryota</taxon>
        <taxon>Metazoa</taxon>
        <taxon>Spiralia</taxon>
        <taxon>Lophotrochozoa</taxon>
        <taxon>Mollusca</taxon>
        <taxon>Gastropoda</taxon>
        <taxon>Heterobranchia</taxon>
        <taxon>Euthyneura</taxon>
        <taxon>Panpulmonata</taxon>
        <taxon>Eupulmonata</taxon>
        <taxon>Stylommatophora</taxon>
        <taxon>Helicina</taxon>
        <taxon>Arionoidea</taxon>
        <taxon>Arionidae</taxon>
        <taxon>Arion</taxon>
    </lineage>
</organism>
<protein>
    <submittedName>
        <fullName evidence="1">Uncharacterized protein</fullName>
    </submittedName>
</protein>
<dbReference type="EMBL" id="HACG01007366">
    <property type="protein sequence ID" value="CEK54231.1"/>
    <property type="molecule type" value="Transcribed_RNA"/>
</dbReference>
<name>A0A0B6YEL7_9EUPU</name>
<feature type="non-terminal residue" evidence="1">
    <location>
        <position position="1"/>
    </location>
</feature>
<accession>A0A0B6YEL7</accession>
<evidence type="ECO:0000313" key="1">
    <source>
        <dbReference type="EMBL" id="CEK54231.1"/>
    </source>
</evidence>
<proteinExistence type="predicted"/>
<sequence>IYVKCLQVYFTHIFVAKEGSQHSTSLVTLSRCCSRWLGNNILDREQSDPPKISCINNWLTVKELWATFGFMPFFNMLKILFSS</sequence>
<feature type="non-terminal residue" evidence="1">
    <location>
        <position position="83"/>
    </location>
</feature>